<reference evidence="13 14" key="1">
    <citation type="submission" date="2019-02" db="EMBL/GenBank/DDBJ databases">
        <authorList>
            <person name="Manzano-Marin A."/>
            <person name="Manzano-Marin A."/>
        </authorList>
    </citation>
    <scope>NUCLEOTIDE SEQUENCE [LARGE SCALE GENOMIC DNA]</scope>
    <source>
        <strain evidence="13 14">ErCilaricifoliae</strain>
    </source>
</reference>
<dbReference type="GO" id="GO:0003677">
    <property type="term" value="F:DNA binding"/>
    <property type="evidence" value="ECO:0007669"/>
    <property type="project" value="InterPro"/>
</dbReference>
<dbReference type="Gene3D" id="3.40.50.300">
    <property type="entry name" value="P-loop containing nucleotide triphosphate hydrolases"/>
    <property type="match status" value="1"/>
</dbReference>
<evidence type="ECO:0000256" key="2">
    <source>
        <dbReference type="ARBA" id="ARBA00017703"/>
    </source>
</evidence>
<keyword evidence="5" id="KW-0235">DNA replication</keyword>
<dbReference type="NCBIfam" id="TIGR01128">
    <property type="entry name" value="holA"/>
    <property type="match status" value="1"/>
</dbReference>
<evidence type="ECO:0000256" key="5">
    <source>
        <dbReference type="ARBA" id="ARBA00022705"/>
    </source>
</evidence>
<evidence type="ECO:0000256" key="4">
    <source>
        <dbReference type="ARBA" id="ARBA00022695"/>
    </source>
</evidence>
<dbReference type="OrthoDB" id="9770982at2"/>
<evidence type="ECO:0000256" key="1">
    <source>
        <dbReference type="ARBA" id="ARBA00012417"/>
    </source>
</evidence>
<dbReference type="GO" id="GO:0009360">
    <property type="term" value="C:DNA polymerase III complex"/>
    <property type="evidence" value="ECO:0007669"/>
    <property type="project" value="UniProtKB-UniRule"/>
</dbReference>
<dbReference type="EMBL" id="LR217720">
    <property type="protein sequence ID" value="VFP84216.1"/>
    <property type="molecule type" value="Genomic_DNA"/>
</dbReference>
<keyword evidence="3 13" id="KW-0808">Transferase</keyword>
<dbReference type="EC" id="2.7.7.7" evidence="1 10"/>
<dbReference type="Gene3D" id="1.10.8.60">
    <property type="match status" value="1"/>
</dbReference>
<evidence type="ECO:0000256" key="10">
    <source>
        <dbReference type="NCBIfam" id="TIGR01128"/>
    </source>
</evidence>
<dbReference type="InterPro" id="IPR032780">
    <property type="entry name" value="DNA_pol3_delt_C"/>
</dbReference>
<evidence type="ECO:0000256" key="9">
    <source>
        <dbReference type="ARBA" id="ARBA00049244"/>
    </source>
</evidence>
<dbReference type="InterPro" id="IPR008921">
    <property type="entry name" value="DNA_pol3_clamp-load_cplx_C"/>
</dbReference>
<dbReference type="InterPro" id="IPR027417">
    <property type="entry name" value="P-loop_NTPase"/>
</dbReference>
<evidence type="ECO:0000313" key="13">
    <source>
        <dbReference type="EMBL" id="VFP84216.1"/>
    </source>
</evidence>
<dbReference type="Pfam" id="PF06144">
    <property type="entry name" value="DNA_pol3_delta"/>
    <property type="match status" value="1"/>
</dbReference>
<evidence type="ECO:0000256" key="8">
    <source>
        <dbReference type="ARBA" id="ARBA00034754"/>
    </source>
</evidence>
<dbReference type="GO" id="GO:0006261">
    <property type="term" value="P:DNA-templated DNA replication"/>
    <property type="evidence" value="ECO:0007669"/>
    <property type="project" value="TreeGrafter"/>
</dbReference>
<keyword evidence="4 13" id="KW-0548">Nucleotidyltransferase</keyword>
<feature type="domain" description="DNA polymerase III delta N-terminal" evidence="11">
    <location>
        <begin position="21"/>
        <end position="140"/>
    </location>
</feature>
<organism evidence="13 14">
    <name type="scientific">Candidatus Erwinia haradaeae</name>
    <dbReference type="NCBI Taxonomy" id="1922217"/>
    <lineage>
        <taxon>Bacteria</taxon>
        <taxon>Pseudomonadati</taxon>
        <taxon>Pseudomonadota</taxon>
        <taxon>Gammaproteobacteria</taxon>
        <taxon>Enterobacterales</taxon>
        <taxon>Erwiniaceae</taxon>
        <taxon>Erwinia</taxon>
    </lineage>
</organism>
<dbReference type="PANTHER" id="PTHR34388">
    <property type="entry name" value="DNA POLYMERASE III SUBUNIT DELTA"/>
    <property type="match status" value="1"/>
</dbReference>
<evidence type="ECO:0000259" key="12">
    <source>
        <dbReference type="Pfam" id="PF14840"/>
    </source>
</evidence>
<comment type="similarity">
    <text evidence="8">Belongs to the DNA polymerase HolA subunit family.</text>
</comment>
<dbReference type="Pfam" id="PF14840">
    <property type="entry name" value="DNA_pol3_delt_C"/>
    <property type="match status" value="1"/>
</dbReference>
<dbReference type="InterPro" id="IPR010372">
    <property type="entry name" value="DNA_pol3_delta_N"/>
</dbReference>
<dbReference type="GO" id="GO:0003887">
    <property type="term" value="F:DNA-directed DNA polymerase activity"/>
    <property type="evidence" value="ECO:0007669"/>
    <property type="project" value="UniProtKB-UniRule"/>
</dbReference>
<evidence type="ECO:0000256" key="3">
    <source>
        <dbReference type="ARBA" id="ARBA00022679"/>
    </source>
</evidence>
<accession>A0A451DCQ0</accession>
<dbReference type="PANTHER" id="PTHR34388:SF1">
    <property type="entry name" value="DNA POLYMERASE III SUBUNIT DELTA"/>
    <property type="match status" value="1"/>
</dbReference>
<dbReference type="Proteomes" id="UP000294418">
    <property type="component" value="Chromosome"/>
</dbReference>
<protein>
    <recommendedName>
        <fullName evidence="2 10">DNA polymerase III subunit delta</fullName>
        <ecNumber evidence="1 10">2.7.7.7</ecNumber>
    </recommendedName>
</protein>
<evidence type="ECO:0000259" key="11">
    <source>
        <dbReference type="Pfam" id="PF06144"/>
    </source>
</evidence>
<dbReference type="AlphaFoldDB" id="A0A451DCQ0"/>
<dbReference type="Gene3D" id="1.20.272.10">
    <property type="match status" value="1"/>
</dbReference>
<evidence type="ECO:0000256" key="6">
    <source>
        <dbReference type="ARBA" id="ARBA00022932"/>
    </source>
</evidence>
<gene>
    <name evidence="13" type="primary">holA</name>
    <name evidence="13" type="ORF">ERCILAFE3058_299</name>
</gene>
<name>A0A451DCQ0_9GAMM</name>
<dbReference type="SUPFAM" id="SSF52540">
    <property type="entry name" value="P-loop containing nucleoside triphosphate hydrolases"/>
    <property type="match status" value="1"/>
</dbReference>
<comment type="subunit">
    <text evidence="7">DNA polymerase III contains a core (composed of alpha, epsilon and theta chains) that associates with a tau subunit. This core dimerizes to form the POLIII' complex. PolIII' associates with the gamma complex (composed of gamma, delta, delta', psi and chi chains) and with the beta chain to form the complete DNA polymerase III complex.</text>
</comment>
<comment type="catalytic activity">
    <reaction evidence="9">
        <text>DNA(n) + a 2'-deoxyribonucleoside 5'-triphosphate = DNA(n+1) + diphosphate</text>
        <dbReference type="Rhea" id="RHEA:22508"/>
        <dbReference type="Rhea" id="RHEA-COMP:17339"/>
        <dbReference type="Rhea" id="RHEA-COMP:17340"/>
        <dbReference type="ChEBI" id="CHEBI:33019"/>
        <dbReference type="ChEBI" id="CHEBI:61560"/>
        <dbReference type="ChEBI" id="CHEBI:173112"/>
        <dbReference type="EC" id="2.7.7.7"/>
    </reaction>
</comment>
<keyword evidence="6" id="KW-0239">DNA-directed DNA polymerase</keyword>
<evidence type="ECO:0000256" key="7">
    <source>
        <dbReference type="ARBA" id="ARBA00026073"/>
    </source>
</evidence>
<proteinExistence type="inferred from homology"/>
<sequence length="346" mass="40255">MIRIYPEQLSSTLERELRACYVLHGNEPLLLEEAQNTIFSIAQEHGFTEHFIITLNYKTDWQCIFSNCQSLSLFGARQIFLLILPEQGPTSVMSTQLVTLSTFLHRDILLILKMTSLTKIYEKSNWYQALCMNGVEVPCQKLNHKQLSLWITSRAKLLNIDIDNAANQLLCYYYEGNLLALSQVLEQICIVFPNRPLMRQHIEKIVNDAAHFNVFQWIDALLLGDSQRAIHILHQISAEDSTPITLLLRMLQRDILLLITIIPQMDTIPLYALFKKYGVLEKRRTLLSIALKRLAYERWFQICRLLTHIEITIKQHDDHSVWLELEMLTLMFCHTNCSLSIDDIDP</sequence>
<feature type="domain" description="DNA polymerase III subunit delta C-terminal" evidence="12">
    <location>
        <begin position="215"/>
        <end position="335"/>
    </location>
</feature>
<dbReference type="RefSeq" id="WP_157989714.1">
    <property type="nucleotide sequence ID" value="NZ_LR217720.1"/>
</dbReference>
<dbReference type="InterPro" id="IPR005790">
    <property type="entry name" value="DNA_polIII_delta"/>
</dbReference>
<dbReference type="SUPFAM" id="SSF48019">
    <property type="entry name" value="post-AAA+ oligomerization domain-like"/>
    <property type="match status" value="1"/>
</dbReference>
<dbReference type="CDD" id="cd18138">
    <property type="entry name" value="HLD_clamp_pol_III_delta"/>
    <property type="match status" value="1"/>
</dbReference>
<evidence type="ECO:0000313" key="14">
    <source>
        <dbReference type="Proteomes" id="UP000294418"/>
    </source>
</evidence>